<keyword evidence="3" id="KW-0813">Transport</keyword>
<dbReference type="InterPro" id="IPR004316">
    <property type="entry name" value="SWEET_rpt"/>
</dbReference>
<feature type="transmembrane region" description="Helical" evidence="9">
    <location>
        <begin position="98"/>
        <end position="120"/>
    </location>
</feature>
<feature type="transmembrane region" description="Helical" evidence="9">
    <location>
        <begin position="41"/>
        <end position="60"/>
    </location>
</feature>
<evidence type="ECO:0000256" key="8">
    <source>
        <dbReference type="ARBA" id="ARBA00023136"/>
    </source>
</evidence>
<evidence type="ECO:0000256" key="5">
    <source>
        <dbReference type="ARBA" id="ARBA00022692"/>
    </source>
</evidence>
<comment type="subcellular location">
    <subcellularLocation>
        <location evidence="1">Endomembrane system</location>
        <topology evidence="1">Multi-pass membrane protein</topology>
    </subcellularLocation>
</comment>
<comment type="similarity">
    <text evidence="2">Belongs to the SWEET sugar transporter family.</text>
</comment>
<evidence type="ECO:0000313" key="10">
    <source>
        <dbReference type="EMBL" id="GMN45863.1"/>
    </source>
</evidence>
<keyword evidence="6" id="KW-0677">Repeat</keyword>
<dbReference type="Proteomes" id="UP001187192">
    <property type="component" value="Unassembled WGS sequence"/>
</dbReference>
<keyword evidence="8 9" id="KW-0472">Membrane</keyword>
<dbReference type="AlphaFoldDB" id="A0AA88D4S3"/>
<keyword evidence="5 9" id="KW-0812">Transmembrane</keyword>
<gene>
    <name evidence="10" type="ORF">TIFTF001_015045</name>
</gene>
<evidence type="ECO:0000256" key="7">
    <source>
        <dbReference type="ARBA" id="ARBA00022989"/>
    </source>
</evidence>
<evidence type="ECO:0000256" key="1">
    <source>
        <dbReference type="ARBA" id="ARBA00004127"/>
    </source>
</evidence>
<comment type="caution">
    <text evidence="10">The sequence shown here is derived from an EMBL/GenBank/DDBJ whole genome shotgun (WGS) entry which is preliminary data.</text>
</comment>
<dbReference type="EMBL" id="BTGU01000021">
    <property type="protein sequence ID" value="GMN45863.1"/>
    <property type="molecule type" value="Genomic_DNA"/>
</dbReference>
<evidence type="ECO:0000256" key="4">
    <source>
        <dbReference type="ARBA" id="ARBA00022597"/>
    </source>
</evidence>
<keyword evidence="11" id="KW-1185">Reference proteome</keyword>
<dbReference type="Gene3D" id="1.20.1280.290">
    <property type="match status" value="1"/>
</dbReference>
<reference evidence="10" key="1">
    <citation type="submission" date="2023-07" db="EMBL/GenBank/DDBJ databases">
        <title>draft genome sequence of fig (Ficus carica).</title>
        <authorList>
            <person name="Takahashi T."/>
            <person name="Nishimura K."/>
        </authorList>
    </citation>
    <scope>NUCLEOTIDE SEQUENCE</scope>
</reference>
<feature type="transmembrane region" description="Helical" evidence="9">
    <location>
        <begin position="126"/>
        <end position="149"/>
    </location>
</feature>
<evidence type="ECO:0000256" key="6">
    <source>
        <dbReference type="ARBA" id="ARBA00022737"/>
    </source>
</evidence>
<evidence type="ECO:0000313" key="11">
    <source>
        <dbReference type="Proteomes" id="UP001187192"/>
    </source>
</evidence>
<keyword evidence="4" id="KW-0762">Sugar transport</keyword>
<feature type="transmembrane region" description="Helical" evidence="9">
    <location>
        <begin position="6"/>
        <end position="29"/>
    </location>
</feature>
<dbReference type="PANTHER" id="PTHR10791">
    <property type="entry name" value="RAG1-ACTIVATING PROTEIN 1"/>
    <property type="match status" value="1"/>
</dbReference>
<dbReference type="PANTHER" id="PTHR10791:SF159">
    <property type="entry name" value="BIDIRECTIONAL SUGAR TRANSPORTER SWEET5"/>
    <property type="match status" value="1"/>
</dbReference>
<name>A0AA88D4S3_FICCA</name>
<dbReference type="GO" id="GO:0051119">
    <property type="term" value="F:sugar transmembrane transporter activity"/>
    <property type="evidence" value="ECO:0007669"/>
    <property type="project" value="InterPro"/>
</dbReference>
<dbReference type="GO" id="GO:0016020">
    <property type="term" value="C:membrane"/>
    <property type="evidence" value="ECO:0007669"/>
    <property type="project" value="InterPro"/>
</dbReference>
<sequence length="191" mass="21583">MKFSSFLLAGNFISLGLFLSPIPTFVKIWKEKSVQDFKPDPYVATILNCAMWCFYGLPFVHPDSLLVITINGTGFLIELVFVSIFIAFAPWPTRKRILLILVGEVAFMVVVAFVTLQFLHTTRDRSMIVGIICIIFNILMYVSPLTVMIPNGLGAISGLIQLVLYCTYYKTTQWDTDDDRKSHSEVQLSNV</sequence>
<dbReference type="InterPro" id="IPR047664">
    <property type="entry name" value="SWEET"/>
</dbReference>
<dbReference type="GO" id="GO:0012505">
    <property type="term" value="C:endomembrane system"/>
    <property type="evidence" value="ECO:0007669"/>
    <property type="project" value="UniProtKB-SubCell"/>
</dbReference>
<keyword evidence="7 9" id="KW-1133">Transmembrane helix</keyword>
<feature type="transmembrane region" description="Helical" evidence="9">
    <location>
        <begin position="66"/>
        <end position="91"/>
    </location>
</feature>
<dbReference type="Pfam" id="PF03083">
    <property type="entry name" value="MtN3_slv"/>
    <property type="match status" value="1"/>
</dbReference>
<protein>
    <submittedName>
        <fullName evidence="10">Uncharacterized protein</fullName>
    </submittedName>
</protein>
<proteinExistence type="inferred from homology"/>
<accession>A0AA88D4S3</accession>
<evidence type="ECO:0000256" key="3">
    <source>
        <dbReference type="ARBA" id="ARBA00022448"/>
    </source>
</evidence>
<evidence type="ECO:0000256" key="2">
    <source>
        <dbReference type="ARBA" id="ARBA00007809"/>
    </source>
</evidence>
<organism evidence="10 11">
    <name type="scientific">Ficus carica</name>
    <name type="common">Common fig</name>
    <dbReference type="NCBI Taxonomy" id="3494"/>
    <lineage>
        <taxon>Eukaryota</taxon>
        <taxon>Viridiplantae</taxon>
        <taxon>Streptophyta</taxon>
        <taxon>Embryophyta</taxon>
        <taxon>Tracheophyta</taxon>
        <taxon>Spermatophyta</taxon>
        <taxon>Magnoliopsida</taxon>
        <taxon>eudicotyledons</taxon>
        <taxon>Gunneridae</taxon>
        <taxon>Pentapetalae</taxon>
        <taxon>rosids</taxon>
        <taxon>fabids</taxon>
        <taxon>Rosales</taxon>
        <taxon>Moraceae</taxon>
        <taxon>Ficeae</taxon>
        <taxon>Ficus</taxon>
    </lineage>
</organism>
<evidence type="ECO:0000256" key="9">
    <source>
        <dbReference type="SAM" id="Phobius"/>
    </source>
</evidence>
<dbReference type="FunFam" id="1.20.1280.290:FF:000001">
    <property type="entry name" value="Bidirectional sugar transporter SWEET"/>
    <property type="match status" value="1"/>
</dbReference>